<dbReference type="InterPro" id="IPR003137">
    <property type="entry name" value="PA_domain"/>
</dbReference>
<evidence type="ECO:0000313" key="11">
    <source>
        <dbReference type="Proteomes" id="UP000077266"/>
    </source>
</evidence>
<feature type="signal peptide" evidence="8">
    <location>
        <begin position="1"/>
        <end position="28"/>
    </location>
</feature>
<feature type="domain" description="PA" evidence="9">
    <location>
        <begin position="746"/>
        <end position="837"/>
    </location>
</feature>
<dbReference type="GO" id="GO:0005509">
    <property type="term" value="F:calcium ion binding"/>
    <property type="evidence" value="ECO:0007669"/>
    <property type="project" value="InterPro"/>
</dbReference>
<accession>A0A165QRG7</accession>
<keyword evidence="6" id="KW-0106">Calcium</keyword>
<evidence type="ECO:0000313" key="10">
    <source>
        <dbReference type="EMBL" id="KZW03978.1"/>
    </source>
</evidence>
<dbReference type="EC" id="3.2.1.-" evidence="7"/>
<evidence type="ECO:0000256" key="5">
    <source>
        <dbReference type="PIRSR" id="PIRSR601382-1"/>
    </source>
</evidence>
<dbReference type="GO" id="GO:0016020">
    <property type="term" value="C:membrane"/>
    <property type="evidence" value="ECO:0007669"/>
    <property type="project" value="InterPro"/>
</dbReference>
<dbReference type="AlphaFoldDB" id="A0A165QRG7"/>
<dbReference type="PRINTS" id="PR00747">
    <property type="entry name" value="GLYHDRLASE47"/>
</dbReference>
<evidence type="ECO:0000256" key="3">
    <source>
        <dbReference type="ARBA" id="ARBA00022824"/>
    </source>
</evidence>
<dbReference type="PANTHER" id="PTHR45679">
    <property type="entry name" value="ER DEGRADATION-ENHANCING ALPHA-MANNOSIDASE-LIKE PROTEIN 2"/>
    <property type="match status" value="1"/>
</dbReference>
<dbReference type="InterPro" id="IPR044674">
    <property type="entry name" value="EDEM1/2/3"/>
</dbReference>
<dbReference type="GO" id="GO:1904380">
    <property type="term" value="P:endoplasmic reticulum mannose trimming"/>
    <property type="evidence" value="ECO:0007669"/>
    <property type="project" value="InterPro"/>
</dbReference>
<dbReference type="InParanoid" id="A0A165QRG7"/>
<dbReference type="GO" id="GO:0004571">
    <property type="term" value="F:mannosyl-oligosaccharide 1,2-alpha-mannosidase activity"/>
    <property type="evidence" value="ECO:0007669"/>
    <property type="project" value="InterPro"/>
</dbReference>
<comment type="subcellular location">
    <subcellularLocation>
        <location evidence="1">Endoplasmic reticulum</location>
    </subcellularLocation>
</comment>
<dbReference type="Gene3D" id="3.50.30.30">
    <property type="match status" value="1"/>
</dbReference>
<dbReference type="PANTHER" id="PTHR45679:SF5">
    <property type="entry name" value="ER DEGRADATION-ENHANCING ALPHA-MANNOSIDASE-LIKE PROTEIN 1"/>
    <property type="match status" value="1"/>
</dbReference>
<dbReference type="Pfam" id="PF02225">
    <property type="entry name" value="PA"/>
    <property type="match status" value="1"/>
</dbReference>
<dbReference type="GO" id="GO:0036503">
    <property type="term" value="P:ERAD pathway"/>
    <property type="evidence" value="ECO:0007669"/>
    <property type="project" value="UniProtKB-ARBA"/>
</dbReference>
<comment type="cofactor">
    <cofactor evidence="6">
        <name>Ca(2+)</name>
        <dbReference type="ChEBI" id="CHEBI:29108"/>
    </cofactor>
</comment>
<comment type="similarity">
    <text evidence="2 7">Belongs to the glycosyl hydrolase 47 family.</text>
</comment>
<name>A0A165QRG7_EXIGL</name>
<evidence type="ECO:0000256" key="6">
    <source>
        <dbReference type="PIRSR" id="PIRSR601382-2"/>
    </source>
</evidence>
<dbReference type="Proteomes" id="UP000077266">
    <property type="component" value="Unassembled WGS sequence"/>
</dbReference>
<dbReference type="InterPro" id="IPR012341">
    <property type="entry name" value="6hp_glycosidase-like_sf"/>
</dbReference>
<evidence type="ECO:0000256" key="7">
    <source>
        <dbReference type="RuleBase" id="RU361193"/>
    </source>
</evidence>
<feature type="active site" description="Proton donor" evidence="5">
    <location>
        <position position="394"/>
    </location>
</feature>
<dbReference type="GO" id="GO:0044322">
    <property type="term" value="C:endoplasmic reticulum quality control compartment"/>
    <property type="evidence" value="ECO:0007669"/>
    <property type="project" value="GOC"/>
</dbReference>
<dbReference type="InterPro" id="IPR001382">
    <property type="entry name" value="Glyco_hydro_47"/>
</dbReference>
<protein>
    <recommendedName>
        <fullName evidence="7">alpha-1,2-Mannosidase</fullName>
        <ecNumber evidence="7">3.2.1.-</ecNumber>
    </recommendedName>
</protein>
<dbReference type="OrthoDB" id="8118055at2759"/>
<feature type="active site" description="Proton donor" evidence="5">
    <location>
        <position position="158"/>
    </location>
</feature>
<dbReference type="SUPFAM" id="SSF48225">
    <property type="entry name" value="Seven-hairpin glycosidases"/>
    <property type="match status" value="1"/>
</dbReference>
<sequence>MRWPSAGRILSLWSAASLLGGHHDPVAAQPAPWDDRRKADLRCVRACSLQQLLNATRSDKTRALWYHGFDSYMQYGKYAPCADTLEQLRPLTCSGRGPDWENQNNIAVNDVAGNYSLTLVDVLDTFVVLQDAAGFARAVRQVIEHVSYDVGTRPQVFEVTIRALGGLISGHIFASEPRYGFALDWYNGELLGLALDLGERLLPAFKTGTGMPYARVHLQRGVLAGETSETCTAGAGSLLLEFATLSRLSGDDRFEKAAFKAFFALWNRKSEIGLVGNTVNIWTGAWTAPAYAAIGAGQDSFYEYALKWYILSGEPQFLDVWNDAYAAVMQYVRGPEGFWYRRVNMDSGDVSYWTLDSLSAFWPGLQVLGGDIENAVKSHLIYWNLWKRFAGLPEMYDINHGVATTLSYPLRPEFVESTWYLYTATRDPFYLDVGERILSDLTRRAKVDCGLTGIEDLITNKQSDRMESFVLSETLKYLYLLFDEHNPINKDDSNFVFTTEGHVLHLNSTHIKPPSAARRKLRPVDSSQCPPYEQRHLNLQKANNSAFMGGIRSLPEFEFGRHLLGILPSSKLAEDDEPYWMHDGWCEKPKHQQYTFDFVLSVGGEKVSEDPLPGPAKLVQVPEGFMLYDVSGIRTHLRTRLDGKGVEITRLGPYTIRSGQKVFVKDSRLYTPSASETADAHEHERPLEVRLSFSLTNIDAVRDLWPGIDSLPQDSSFMAWTALFGGDPSVSGEHGLRFGQDSAPLQLVQDIDNPFGCEPYNDHAIPPNSVVLVHRGSCTFAEKLDEASLAGAAGVIVVSGDDAVLNPSSDPSDTSVVDGTLDDVALVAVSKTDGSAILRMLEVADQFEPVHLMVRVDEERTMLPAEEASPSQGIVLYINGHPVTNAILSA</sequence>
<dbReference type="InterPro" id="IPR036026">
    <property type="entry name" value="Seven-hairpin_glycosidases"/>
</dbReference>
<keyword evidence="6" id="KW-0479">Metal-binding</keyword>
<proteinExistence type="inferred from homology"/>
<keyword evidence="7" id="KW-0378">Hydrolase</keyword>
<keyword evidence="8" id="KW-0732">Signal</keyword>
<dbReference type="EMBL" id="KV425882">
    <property type="protein sequence ID" value="KZW03978.1"/>
    <property type="molecule type" value="Genomic_DNA"/>
</dbReference>
<evidence type="ECO:0000256" key="8">
    <source>
        <dbReference type="SAM" id="SignalP"/>
    </source>
</evidence>
<dbReference type="FunCoup" id="A0A165QRG7">
    <property type="interactions" value="461"/>
</dbReference>
<dbReference type="Pfam" id="PF01532">
    <property type="entry name" value="Glyco_hydro_47"/>
    <property type="match status" value="1"/>
</dbReference>
<dbReference type="SUPFAM" id="SSF52025">
    <property type="entry name" value="PA domain"/>
    <property type="match status" value="1"/>
</dbReference>
<dbReference type="Gene3D" id="1.50.10.10">
    <property type="match status" value="1"/>
</dbReference>
<feature type="active site" evidence="5">
    <location>
        <position position="413"/>
    </location>
</feature>
<dbReference type="InterPro" id="IPR046450">
    <property type="entry name" value="PA_dom_sf"/>
</dbReference>
<keyword evidence="11" id="KW-1185">Reference proteome</keyword>
<dbReference type="STRING" id="1314781.A0A165QRG7"/>
<feature type="binding site" evidence="6">
    <location>
        <position position="499"/>
    </location>
    <ligand>
        <name>Ca(2+)</name>
        <dbReference type="ChEBI" id="CHEBI:29108"/>
    </ligand>
</feature>
<keyword evidence="7" id="KW-0326">Glycosidase</keyword>
<keyword evidence="4" id="KW-0325">Glycoprotein</keyword>
<evidence type="ECO:0000256" key="1">
    <source>
        <dbReference type="ARBA" id="ARBA00004240"/>
    </source>
</evidence>
<dbReference type="GO" id="GO:0005975">
    <property type="term" value="P:carbohydrate metabolic process"/>
    <property type="evidence" value="ECO:0007669"/>
    <property type="project" value="InterPro"/>
</dbReference>
<evidence type="ECO:0000256" key="2">
    <source>
        <dbReference type="ARBA" id="ARBA00007658"/>
    </source>
</evidence>
<reference evidence="10 11" key="1">
    <citation type="journal article" date="2016" name="Mol. Biol. Evol.">
        <title>Comparative Genomics of Early-Diverging Mushroom-Forming Fungi Provides Insights into the Origins of Lignocellulose Decay Capabilities.</title>
        <authorList>
            <person name="Nagy L.G."/>
            <person name="Riley R."/>
            <person name="Tritt A."/>
            <person name="Adam C."/>
            <person name="Daum C."/>
            <person name="Floudas D."/>
            <person name="Sun H."/>
            <person name="Yadav J.S."/>
            <person name="Pangilinan J."/>
            <person name="Larsson K.H."/>
            <person name="Matsuura K."/>
            <person name="Barry K."/>
            <person name="Labutti K."/>
            <person name="Kuo R."/>
            <person name="Ohm R.A."/>
            <person name="Bhattacharya S.S."/>
            <person name="Shirouzu T."/>
            <person name="Yoshinaga Y."/>
            <person name="Martin F.M."/>
            <person name="Grigoriev I.V."/>
            <person name="Hibbett D.S."/>
        </authorList>
    </citation>
    <scope>NUCLEOTIDE SEQUENCE [LARGE SCALE GENOMIC DNA]</scope>
    <source>
        <strain evidence="10 11">HHB12029</strain>
    </source>
</reference>
<feature type="chain" id="PRO_5007865281" description="alpha-1,2-Mannosidase" evidence="8">
    <location>
        <begin position="29"/>
        <end position="890"/>
    </location>
</feature>
<gene>
    <name evidence="10" type="ORF">EXIGLDRAFT_599233</name>
</gene>
<evidence type="ECO:0000259" key="9">
    <source>
        <dbReference type="Pfam" id="PF02225"/>
    </source>
</evidence>
<evidence type="ECO:0000256" key="4">
    <source>
        <dbReference type="ARBA" id="ARBA00023180"/>
    </source>
</evidence>
<keyword evidence="3" id="KW-0256">Endoplasmic reticulum</keyword>
<organism evidence="10 11">
    <name type="scientific">Exidia glandulosa HHB12029</name>
    <dbReference type="NCBI Taxonomy" id="1314781"/>
    <lineage>
        <taxon>Eukaryota</taxon>
        <taxon>Fungi</taxon>
        <taxon>Dikarya</taxon>
        <taxon>Basidiomycota</taxon>
        <taxon>Agaricomycotina</taxon>
        <taxon>Agaricomycetes</taxon>
        <taxon>Auriculariales</taxon>
        <taxon>Exidiaceae</taxon>
        <taxon>Exidia</taxon>
    </lineage>
</organism>
<feature type="active site" evidence="5">
    <location>
        <position position="299"/>
    </location>
</feature>